<sequence length="311" mass="34315">MVNIRIKIPSSGIADVKITLPSLRIQCPIRTSDGSYIRPPSQPTNNLFHHRLARELQDIIFDMCCLDAYAARPKYPPTGNFPGLDMPLPSAALKEQVARCGEATAGSRGDINVLLELQKAIFVALEETFEANRSKFGNFLTVLLHQEGGAALARPRERVECGLQESFTLSHLHELRCFPPADSVASRLFVNLLEVTTTPRVEYSWGMVMAIEEGDVTEQHAAEIMKSLSRRSGIQLVGLRGDQEEFWMPAVNEQEEGASNSSGIKWSMLSKNADNGGDSKSSTSRESGRVCVWIVEVQVVREKECDGDLAP</sequence>
<accession>A0A5C3Q6K3</accession>
<evidence type="ECO:0000313" key="1">
    <source>
        <dbReference type="EMBL" id="TFK97166.1"/>
    </source>
</evidence>
<keyword evidence="2" id="KW-1185">Reference proteome</keyword>
<name>A0A5C3Q6K3_9AGAR</name>
<dbReference type="AlphaFoldDB" id="A0A5C3Q6K3"/>
<proteinExistence type="predicted"/>
<dbReference type="EMBL" id="ML178850">
    <property type="protein sequence ID" value="TFK97166.1"/>
    <property type="molecule type" value="Genomic_DNA"/>
</dbReference>
<reference evidence="1 2" key="1">
    <citation type="journal article" date="2019" name="Nat. Ecol. Evol.">
        <title>Megaphylogeny resolves global patterns of mushroom evolution.</title>
        <authorList>
            <person name="Varga T."/>
            <person name="Krizsan K."/>
            <person name="Foldi C."/>
            <person name="Dima B."/>
            <person name="Sanchez-Garcia M."/>
            <person name="Sanchez-Ramirez S."/>
            <person name="Szollosi G.J."/>
            <person name="Szarkandi J.G."/>
            <person name="Papp V."/>
            <person name="Albert L."/>
            <person name="Andreopoulos W."/>
            <person name="Angelini C."/>
            <person name="Antonin V."/>
            <person name="Barry K.W."/>
            <person name="Bougher N.L."/>
            <person name="Buchanan P."/>
            <person name="Buyck B."/>
            <person name="Bense V."/>
            <person name="Catcheside P."/>
            <person name="Chovatia M."/>
            <person name="Cooper J."/>
            <person name="Damon W."/>
            <person name="Desjardin D."/>
            <person name="Finy P."/>
            <person name="Geml J."/>
            <person name="Haridas S."/>
            <person name="Hughes K."/>
            <person name="Justo A."/>
            <person name="Karasinski D."/>
            <person name="Kautmanova I."/>
            <person name="Kiss B."/>
            <person name="Kocsube S."/>
            <person name="Kotiranta H."/>
            <person name="LaButti K.M."/>
            <person name="Lechner B.E."/>
            <person name="Liimatainen K."/>
            <person name="Lipzen A."/>
            <person name="Lukacs Z."/>
            <person name="Mihaltcheva S."/>
            <person name="Morgado L.N."/>
            <person name="Niskanen T."/>
            <person name="Noordeloos M.E."/>
            <person name="Ohm R.A."/>
            <person name="Ortiz-Santana B."/>
            <person name="Ovrebo C."/>
            <person name="Racz N."/>
            <person name="Riley R."/>
            <person name="Savchenko A."/>
            <person name="Shiryaev A."/>
            <person name="Soop K."/>
            <person name="Spirin V."/>
            <person name="Szebenyi C."/>
            <person name="Tomsovsky M."/>
            <person name="Tulloss R.E."/>
            <person name="Uehling J."/>
            <person name="Grigoriev I.V."/>
            <person name="Vagvolgyi C."/>
            <person name="Papp T."/>
            <person name="Martin F.M."/>
            <person name="Miettinen O."/>
            <person name="Hibbett D.S."/>
            <person name="Nagy L.G."/>
        </authorList>
    </citation>
    <scope>NUCLEOTIDE SEQUENCE [LARGE SCALE GENOMIC DNA]</scope>
    <source>
        <strain evidence="1 2">CBS 309.79</strain>
    </source>
</reference>
<protein>
    <submittedName>
        <fullName evidence="1">Uncharacterized protein</fullName>
    </submittedName>
</protein>
<dbReference type="Proteomes" id="UP000305067">
    <property type="component" value="Unassembled WGS sequence"/>
</dbReference>
<organism evidence="1 2">
    <name type="scientific">Pterulicium gracile</name>
    <dbReference type="NCBI Taxonomy" id="1884261"/>
    <lineage>
        <taxon>Eukaryota</taxon>
        <taxon>Fungi</taxon>
        <taxon>Dikarya</taxon>
        <taxon>Basidiomycota</taxon>
        <taxon>Agaricomycotina</taxon>
        <taxon>Agaricomycetes</taxon>
        <taxon>Agaricomycetidae</taxon>
        <taxon>Agaricales</taxon>
        <taxon>Pleurotineae</taxon>
        <taxon>Pterulaceae</taxon>
        <taxon>Pterulicium</taxon>
    </lineage>
</organism>
<evidence type="ECO:0000313" key="2">
    <source>
        <dbReference type="Proteomes" id="UP000305067"/>
    </source>
</evidence>
<gene>
    <name evidence="1" type="ORF">BDV98DRAFT_658760</name>
</gene>